<comment type="caution">
    <text evidence="2">The sequence shown here is derived from an EMBL/GenBank/DDBJ whole genome shotgun (WGS) entry which is preliminary data.</text>
</comment>
<organism evidence="2 3">
    <name type="scientific">Acrocarpospora corrugata</name>
    <dbReference type="NCBI Taxonomy" id="35763"/>
    <lineage>
        <taxon>Bacteria</taxon>
        <taxon>Bacillati</taxon>
        <taxon>Actinomycetota</taxon>
        <taxon>Actinomycetes</taxon>
        <taxon>Streptosporangiales</taxon>
        <taxon>Streptosporangiaceae</taxon>
        <taxon>Acrocarpospora</taxon>
    </lineage>
</organism>
<feature type="region of interest" description="Disordered" evidence="1">
    <location>
        <begin position="65"/>
        <end position="88"/>
    </location>
</feature>
<accession>A0A5M3VZS7</accession>
<feature type="region of interest" description="Disordered" evidence="1">
    <location>
        <begin position="1"/>
        <end position="27"/>
    </location>
</feature>
<proteinExistence type="predicted"/>
<evidence type="ECO:0000313" key="3">
    <source>
        <dbReference type="Proteomes" id="UP000334990"/>
    </source>
</evidence>
<dbReference type="EMBL" id="BLAD01000045">
    <property type="protein sequence ID" value="GES00593.1"/>
    <property type="molecule type" value="Genomic_DNA"/>
</dbReference>
<evidence type="ECO:0000313" key="2">
    <source>
        <dbReference type="EMBL" id="GES00593.1"/>
    </source>
</evidence>
<name>A0A5M3VZS7_9ACTN</name>
<dbReference type="AlphaFoldDB" id="A0A5M3VZS7"/>
<evidence type="ECO:0000256" key="1">
    <source>
        <dbReference type="SAM" id="MobiDB-lite"/>
    </source>
</evidence>
<protein>
    <submittedName>
        <fullName evidence="2">Uncharacterized protein</fullName>
    </submittedName>
</protein>
<dbReference type="Proteomes" id="UP000334990">
    <property type="component" value="Unassembled WGS sequence"/>
</dbReference>
<sequence>MAMFNANEGSGFGEGGPDGWAAAVPSGSAASATAATAWIKEAFFDRRNTIDEYLWREIPGHPPRVNRTELMIGPVNENPPAPLRASPA</sequence>
<gene>
    <name evidence="2" type="ORF">Acor_26570</name>
</gene>
<keyword evidence="3" id="KW-1185">Reference proteome</keyword>
<reference evidence="2 3" key="1">
    <citation type="submission" date="2019-10" db="EMBL/GenBank/DDBJ databases">
        <title>Whole genome shotgun sequence of Acrocarpospora corrugata NBRC 13972.</title>
        <authorList>
            <person name="Ichikawa N."/>
            <person name="Kimura A."/>
            <person name="Kitahashi Y."/>
            <person name="Komaki H."/>
            <person name="Oguchi A."/>
        </authorList>
    </citation>
    <scope>NUCLEOTIDE SEQUENCE [LARGE SCALE GENOMIC DNA]</scope>
    <source>
        <strain evidence="2 3">NBRC 13972</strain>
    </source>
</reference>